<accession>A0A0C3CEE3</accession>
<dbReference type="Proteomes" id="UP000053424">
    <property type="component" value="Unassembled WGS sequence"/>
</dbReference>
<name>A0A0C3CEE3_HEBCY</name>
<reference evidence="2 3" key="1">
    <citation type="submission" date="2014-04" db="EMBL/GenBank/DDBJ databases">
        <authorList>
            <consortium name="DOE Joint Genome Institute"/>
            <person name="Kuo A."/>
            <person name="Gay G."/>
            <person name="Dore J."/>
            <person name="Kohler A."/>
            <person name="Nagy L.G."/>
            <person name="Floudas D."/>
            <person name="Copeland A."/>
            <person name="Barry K.W."/>
            <person name="Cichocki N."/>
            <person name="Veneault-Fourrey C."/>
            <person name="LaButti K."/>
            <person name="Lindquist E.A."/>
            <person name="Lipzen A."/>
            <person name="Lundell T."/>
            <person name="Morin E."/>
            <person name="Murat C."/>
            <person name="Sun H."/>
            <person name="Tunlid A."/>
            <person name="Henrissat B."/>
            <person name="Grigoriev I.V."/>
            <person name="Hibbett D.S."/>
            <person name="Martin F."/>
            <person name="Nordberg H.P."/>
            <person name="Cantor M.N."/>
            <person name="Hua S.X."/>
        </authorList>
    </citation>
    <scope>NUCLEOTIDE SEQUENCE [LARGE SCALE GENOMIC DNA]</scope>
    <source>
        <strain evidence="3">h7</strain>
    </source>
</reference>
<dbReference type="HOGENOM" id="CLU_2867899_0_0_1"/>
<reference evidence="3" key="2">
    <citation type="submission" date="2015-01" db="EMBL/GenBank/DDBJ databases">
        <title>Evolutionary Origins and Diversification of the Mycorrhizal Mutualists.</title>
        <authorList>
            <consortium name="DOE Joint Genome Institute"/>
            <consortium name="Mycorrhizal Genomics Consortium"/>
            <person name="Kohler A."/>
            <person name="Kuo A."/>
            <person name="Nagy L.G."/>
            <person name="Floudas D."/>
            <person name="Copeland A."/>
            <person name="Barry K.W."/>
            <person name="Cichocki N."/>
            <person name="Veneault-Fourrey C."/>
            <person name="LaButti K."/>
            <person name="Lindquist E.A."/>
            <person name="Lipzen A."/>
            <person name="Lundell T."/>
            <person name="Morin E."/>
            <person name="Murat C."/>
            <person name="Riley R."/>
            <person name="Ohm R."/>
            <person name="Sun H."/>
            <person name="Tunlid A."/>
            <person name="Henrissat B."/>
            <person name="Grigoriev I.V."/>
            <person name="Hibbett D.S."/>
            <person name="Martin F."/>
        </authorList>
    </citation>
    <scope>NUCLEOTIDE SEQUENCE [LARGE SCALE GENOMIC DNA]</scope>
    <source>
        <strain evidence="3">h7</strain>
    </source>
</reference>
<sequence>MLSMTGAALPTGYPGHFPASFVLFLFFSSFFLPFIYSDNPSYRITLYYPKAGVNYHSRYPRTRN</sequence>
<organism evidence="2 3">
    <name type="scientific">Hebeloma cylindrosporum</name>
    <dbReference type="NCBI Taxonomy" id="76867"/>
    <lineage>
        <taxon>Eukaryota</taxon>
        <taxon>Fungi</taxon>
        <taxon>Dikarya</taxon>
        <taxon>Basidiomycota</taxon>
        <taxon>Agaricomycotina</taxon>
        <taxon>Agaricomycetes</taxon>
        <taxon>Agaricomycetidae</taxon>
        <taxon>Agaricales</taxon>
        <taxon>Agaricineae</taxon>
        <taxon>Hymenogastraceae</taxon>
        <taxon>Hebeloma</taxon>
    </lineage>
</organism>
<protein>
    <submittedName>
        <fullName evidence="2">Uncharacterized protein</fullName>
    </submittedName>
</protein>
<dbReference type="EMBL" id="KN831770">
    <property type="protein sequence ID" value="KIM47120.1"/>
    <property type="molecule type" value="Genomic_DNA"/>
</dbReference>
<dbReference type="AlphaFoldDB" id="A0A0C3CEE3"/>
<feature type="transmembrane region" description="Helical" evidence="1">
    <location>
        <begin position="15"/>
        <end position="36"/>
    </location>
</feature>
<evidence type="ECO:0000256" key="1">
    <source>
        <dbReference type="SAM" id="Phobius"/>
    </source>
</evidence>
<keyword evidence="1" id="KW-1133">Transmembrane helix</keyword>
<evidence type="ECO:0000313" key="2">
    <source>
        <dbReference type="EMBL" id="KIM47120.1"/>
    </source>
</evidence>
<keyword evidence="1" id="KW-0812">Transmembrane</keyword>
<gene>
    <name evidence="2" type="ORF">M413DRAFT_270119</name>
</gene>
<evidence type="ECO:0000313" key="3">
    <source>
        <dbReference type="Proteomes" id="UP000053424"/>
    </source>
</evidence>
<keyword evidence="3" id="KW-1185">Reference proteome</keyword>
<keyword evidence="1" id="KW-0472">Membrane</keyword>
<proteinExistence type="predicted"/>